<evidence type="ECO:0000259" key="9">
    <source>
        <dbReference type="PROSITE" id="PS51406"/>
    </source>
</evidence>
<dbReference type="NCBIfam" id="NF040941">
    <property type="entry name" value="GGGWT_bact"/>
    <property type="match status" value="2"/>
</dbReference>
<evidence type="ECO:0000256" key="1">
    <source>
        <dbReference type="ARBA" id="ARBA00004613"/>
    </source>
</evidence>
<dbReference type="InterPro" id="IPR002181">
    <property type="entry name" value="Fibrinogen_a/b/g_C_dom"/>
</dbReference>
<accession>A0A2B4REV2</accession>
<feature type="domain" description="Apple" evidence="8">
    <location>
        <begin position="123"/>
        <end position="215"/>
    </location>
</feature>
<keyword evidence="7" id="KW-0325">Glycoprotein</keyword>
<evidence type="ECO:0000256" key="2">
    <source>
        <dbReference type="ARBA" id="ARBA00022525"/>
    </source>
</evidence>
<evidence type="ECO:0000256" key="6">
    <source>
        <dbReference type="ARBA" id="ARBA00023157"/>
    </source>
</evidence>
<keyword evidence="2" id="KW-0964">Secreted</keyword>
<keyword evidence="5" id="KW-0176">Collagen</keyword>
<gene>
    <name evidence="10" type="primary">Ryncolin-1</name>
    <name evidence="10" type="ORF">AWC38_SpisGene20901</name>
</gene>
<evidence type="ECO:0000256" key="3">
    <source>
        <dbReference type="ARBA" id="ARBA00022729"/>
    </source>
</evidence>
<dbReference type="InterPro" id="IPR037579">
    <property type="entry name" value="FIB_ANG-like"/>
</dbReference>
<dbReference type="PROSITE" id="PS50948">
    <property type="entry name" value="PAN"/>
    <property type="match status" value="1"/>
</dbReference>
<proteinExistence type="predicted"/>
<keyword evidence="4" id="KW-0175">Coiled coil</keyword>
<dbReference type="PANTHER" id="PTHR47221:SF6">
    <property type="entry name" value="FIBRINOGEN ALPHA CHAIN"/>
    <property type="match status" value="1"/>
</dbReference>
<evidence type="ECO:0000256" key="5">
    <source>
        <dbReference type="ARBA" id="ARBA00023119"/>
    </source>
</evidence>
<evidence type="ECO:0000259" key="8">
    <source>
        <dbReference type="PROSITE" id="PS50948"/>
    </source>
</evidence>
<dbReference type="Pfam" id="PF00024">
    <property type="entry name" value="PAN_1"/>
    <property type="match status" value="1"/>
</dbReference>
<organism evidence="10 11">
    <name type="scientific">Stylophora pistillata</name>
    <name type="common">Smooth cauliflower coral</name>
    <dbReference type="NCBI Taxonomy" id="50429"/>
    <lineage>
        <taxon>Eukaryota</taxon>
        <taxon>Metazoa</taxon>
        <taxon>Cnidaria</taxon>
        <taxon>Anthozoa</taxon>
        <taxon>Hexacorallia</taxon>
        <taxon>Scleractinia</taxon>
        <taxon>Astrocoeniina</taxon>
        <taxon>Pocilloporidae</taxon>
        <taxon>Stylophora</taxon>
    </lineage>
</organism>
<sequence length="477" mass="53682">MRVITNQTLTFVSVSEVDCRKNCFDYYQNGSTTDGVYWISPDEEEPFQVLCDMTTDGGGWIILQRRMDGSVEFYVDWESYKMGFGILKGEFWLGNDYLPRPKCCFELIWRIMMATEDLRRPICGSPGLSDLRAVNFADKIEGQKLNGSLIRELEVDSESSCQLECVDEERCQSYNFGTIKGDSEKFECQLSASDRFAAFANFTEDKNFIYRGIEGKNAAKCSASIAGTVRNNTFRKAWEWCNGEVWLSVVIGLFATEPGRHCLDILKSGQSRGSGLYWIDPNGGSTSDSFQAFCDMETNGGGWTLISTKVSPSFLLIKTAFLASAAETTDADASSHIHPDMGDWEEVMFRFSDVNTIRVIYNRKAGAPNKDKTDFEKLLMGTTLDNVGRTIHGFYKYSPADQNKRNPSSGFASISVLYFDSNNGISESHAGTDKWIDMWHFVDVSNNYITFDDSRAVGTKCIAGYCYLNKPIWVMVR</sequence>
<dbReference type="EMBL" id="LSMT01000712">
    <property type="protein sequence ID" value="PFX14908.1"/>
    <property type="molecule type" value="Genomic_DNA"/>
</dbReference>
<dbReference type="GO" id="GO:0030674">
    <property type="term" value="F:protein-macromolecule adaptor activity"/>
    <property type="evidence" value="ECO:0007669"/>
    <property type="project" value="TreeGrafter"/>
</dbReference>
<keyword evidence="6" id="KW-1015">Disulfide bond</keyword>
<dbReference type="InterPro" id="IPR014716">
    <property type="entry name" value="Fibrinogen_a/b/g_C_1"/>
</dbReference>
<comment type="subcellular location">
    <subcellularLocation>
        <location evidence="1">Secreted</location>
    </subcellularLocation>
</comment>
<dbReference type="InterPro" id="IPR000885">
    <property type="entry name" value="Fib_collagen_C"/>
</dbReference>
<dbReference type="Gene3D" id="3.50.4.10">
    <property type="entry name" value="Hepatocyte Growth Factor"/>
    <property type="match status" value="1"/>
</dbReference>
<dbReference type="InterPro" id="IPR003609">
    <property type="entry name" value="Pan_app"/>
</dbReference>
<evidence type="ECO:0000313" key="10">
    <source>
        <dbReference type="EMBL" id="PFX14908.1"/>
    </source>
</evidence>
<keyword evidence="11" id="KW-1185">Reference proteome</keyword>
<dbReference type="SUPFAM" id="SSF56496">
    <property type="entry name" value="Fibrinogen C-terminal domain-like"/>
    <property type="match status" value="2"/>
</dbReference>
<dbReference type="OrthoDB" id="5959148at2759"/>
<dbReference type="PANTHER" id="PTHR47221">
    <property type="entry name" value="FIBRINOGEN ALPHA CHAIN"/>
    <property type="match status" value="1"/>
</dbReference>
<evidence type="ECO:0000256" key="7">
    <source>
        <dbReference type="ARBA" id="ARBA00023180"/>
    </source>
</evidence>
<dbReference type="Pfam" id="PF01410">
    <property type="entry name" value="COLFI"/>
    <property type="match status" value="1"/>
</dbReference>
<dbReference type="Gene3D" id="3.90.215.10">
    <property type="entry name" value="Gamma Fibrinogen, chain A, domain 1"/>
    <property type="match status" value="1"/>
</dbReference>
<protein>
    <submittedName>
        <fullName evidence="10">Ryncolin-1</fullName>
    </submittedName>
</protein>
<dbReference type="SMART" id="SM00186">
    <property type="entry name" value="FBG"/>
    <property type="match status" value="1"/>
</dbReference>
<dbReference type="Proteomes" id="UP000225706">
    <property type="component" value="Unassembled WGS sequence"/>
</dbReference>
<evidence type="ECO:0000313" key="11">
    <source>
        <dbReference type="Proteomes" id="UP000225706"/>
    </source>
</evidence>
<dbReference type="GO" id="GO:0005577">
    <property type="term" value="C:fibrinogen complex"/>
    <property type="evidence" value="ECO:0007669"/>
    <property type="project" value="TreeGrafter"/>
</dbReference>
<dbReference type="Pfam" id="PF00147">
    <property type="entry name" value="Fibrinogen_C"/>
    <property type="match status" value="1"/>
</dbReference>
<dbReference type="GO" id="GO:0005581">
    <property type="term" value="C:collagen trimer"/>
    <property type="evidence" value="ECO:0007669"/>
    <property type="project" value="UniProtKB-KW"/>
</dbReference>
<dbReference type="InterPro" id="IPR036056">
    <property type="entry name" value="Fibrinogen-like_C"/>
</dbReference>
<name>A0A2B4REV2_STYPI</name>
<comment type="caution">
    <text evidence="10">The sequence shown here is derived from an EMBL/GenBank/DDBJ whole genome shotgun (WGS) entry which is preliminary data.</text>
</comment>
<reference evidence="11" key="1">
    <citation type="journal article" date="2017" name="bioRxiv">
        <title>Comparative analysis of the genomes of Stylophora pistillata and Acropora digitifera provides evidence for extensive differences between species of corals.</title>
        <authorList>
            <person name="Voolstra C.R."/>
            <person name="Li Y."/>
            <person name="Liew Y.J."/>
            <person name="Baumgarten S."/>
            <person name="Zoccola D."/>
            <person name="Flot J.-F."/>
            <person name="Tambutte S."/>
            <person name="Allemand D."/>
            <person name="Aranda M."/>
        </authorList>
    </citation>
    <scope>NUCLEOTIDE SEQUENCE [LARGE SCALE GENOMIC DNA]</scope>
</reference>
<keyword evidence="3" id="KW-0732">Signal</keyword>
<dbReference type="AlphaFoldDB" id="A0A2B4REV2"/>
<dbReference type="GO" id="GO:0005201">
    <property type="term" value="F:extracellular matrix structural constituent"/>
    <property type="evidence" value="ECO:0007669"/>
    <property type="project" value="InterPro"/>
</dbReference>
<evidence type="ECO:0000256" key="4">
    <source>
        <dbReference type="ARBA" id="ARBA00023054"/>
    </source>
</evidence>
<dbReference type="GO" id="GO:0034116">
    <property type="term" value="P:positive regulation of heterotypic cell-cell adhesion"/>
    <property type="evidence" value="ECO:0007669"/>
    <property type="project" value="TreeGrafter"/>
</dbReference>
<dbReference type="Gene3D" id="2.60.120.1000">
    <property type="match status" value="1"/>
</dbReference>
<dbReference type="PROSITE" id="PS51406">
    <property type="entry name" value="FIBRINOGEN_C_2"/>
    <property type="match status" value="2"/>
</dbReference>
<feature type="domain" description="Fibrinogen C-terminal" evidence="9">
    <location>
        <begin position="14"/>
        <end position="98"/>
    </location>
</feature>
<feature type="domain" description="Fibrinogen C-terminal" evidence="9">
    <location>
        <begin position="253"/>
        <end position="306"/>
    </location>
</feature>